<dbReference type="OrthoDB" id="5329821at2759"/>
<name>S8AGP1_DACHA</name>
<evidence type="ECO:0000313" key="2">
    <source>
        <dbReference type="Proteomes" id="UP000015100"/>
    </source>
</evidence>
<protein>
    <submittedName>
        <fullName evidence="1">Uncharacterized protein</fullName>
    </submittedName>
</protein>
<proteinExistence type="predicted"/>
<organism evidence="1 2">
    <name type="scientific">Dactylellina haptotyla (strain CBS 200.50)</name>
    <name type="common">Nematode-trapping fungus</name>
    <name type="synonym">Monacrosporium haptotylum</name>
    <dbReference type="NCBI Taxonomy" id="1284197"/>
    <lineage>
        <taxon>Eukaryota</taxon>
        <taxon>Fungi</taxon>
        <taxon>Dikarya</taxon>
        <taxon>Ascomycota</taxon>
        <taxon>Pezizomycotina</taxon>
        <taxon>Orbiliomycetes</taxon>
        <taxon>Orbiliales</taxon>
        <taxon>Orbiliaceae</taxon>
        <taxon>Dactylellina</taxon>
    </lineage>
</organism>
<keyword evidence="2" id="KW-1185">Reference proteome</keyword>
<evidence type="ECO:0000313" key="1">
    <source>
        <dbReference type="EMBL" id="EPS42054.1"/>
    </source>
</evidence>
<dbReference type="Proteomes" id="UP000015100">
    <property type="component" value="Unassembled WGS sequence"/>
</dbReference>
<reference evidence="1 2" key="1">
    <citation type="journal article" date="2013" name="PLoS Genet.">
        <title>Genomic mechanisms accounting for the adaptation to parasitism in nematode-trapping fungi.</title>
        <authorList>
            <person name="Meerupati T."/>
            <person name="Andersson K.M."/>
            <person name="Friman E."/>
            <person name="Kumar D."/>
            <person name="Tunlid A."/>
            <person name="Ahren D."/>
        </authorList>
    </citation>
    <scope>NUCLEOTIDE SEQUENCE [LARGE SCALE GENOMIC DNA]</scope>
    <source>
        <strain evidence="1 2">CBS 200.50</strain>
    </source>
</reference>
<dbReference type="AlphaFoldDB" id="S8AGP1"/>
<gene>
    <name evidence="1" type="ORF">H072_3825</name>
</gene>
<dbReference type="EMBL" id="AQGS01000129">
    <property type="protein sequence ID" value="EPS42054.1"/>
    <property type="molecule type" value="Genomic_DNA"/>
</dbReference>
<reference evidence="2" key="2">
    <citation type="submission" date="2013-04" db="EMBL/GenBank/DDBJ databases">
        <title>Genomic mechanisms accounting for the adaptation to parasitism in nematode-trapping fungi.</title>
        <authorList>
            <person name="Ahren D.G."/>
        </authorList>
    </citation>
    <scope>NUCLEOTIDE SEQUENCE [LARGE SCALE GENOMIC DNA]</scope>
    <source>
        <strain evidence="2">CBS 200.50</strain>
    </source>
</reference>
<dbReference type="OMA" id="DIWIAFN"/>
<accession>S8AGP1</accession>
<dbReference type="HOGENOM" id="CLU_1970493_0_0_1"/>
<comment type="caution">
    <text evidence="1">The sequence shown here is derived from an EMBL/GenBank/DDBJ whole genome shotgun (WGS) entry which is preliminary data.</text>
</comment>
<sequence length="127" mass="14481">MVYHFIRTPGAQLLESSQKPVLTSDQTEYLRTLSQQLQTLEDIKASIPPSSPIVLTHNADADVVISPLIATFYSRFVELFDIDRHLDIWIAFNAALLAVWDMGNARDAEIDFWDTVALYFRFDDESS</sequence>